<dbReference type="InterPro" id="IPR036250">
    <property type="entry name" value="AcylCo_DH-like_C"/>
</dbReference>
<evidence type="ECO:0000259" key="6">
    <source>
        <dbReference type="Pfam" id="PF11794"/>
    </source>
</evidence>
<dbReference type="EMBL" id="SRJD01000001">
    <property type="protein sequence ID" value="TGB00448.1"/>
    <property type="molecule type" value="Genomic_DNA"/>
</dbReference>
<dbReference type="Proteomes" id="UP000298347">
    <property type="component" value="Unassembled WGS sequence"/>
</dbReference>
<dbReference type="EC" id="1.14.14.9" evidence="7"/>
<accession>A0A4Z0GUR5</accession>
<feature type="binding site" evidence="4">
    <location>
        <begin position="154"/>
        <end position="157"/>
    </location>
    <ligand>
        <name>FAD</name>
        <dbReference type="ChEBI" id="CHEBI:57692"/>
    </ligand>
</feature>
<feature type="binding site" evidence="4">
    <location>
        <begin position="450"/>
        <end position="453"/>
    </location>
    <ligand>
        <name>FAD</name>
        <dbReference type="ChEBI" id="CHEBI:57692"/>
    </ligand>
</feature>
<dbReference type="Gene3D" id="1.10.3140.10">
    <property type="entry name" value="4-hydroxybutyryl-coa dehydratase, domain 1"/>
    <property type="match status" value="1"/>
</dbReference>
<dbReference type="InterPro" id="IPR012687">
    <property type="entry name" value="HpaB_Deino-type"/>
</dbReference>
<dbReference type="InterPro" id="IPR024674">
    <property type="entry name" value="HpaB/PvcC/4-BUDH_N"/>
</dbReference>
<keyword evidence="7" id="KW-0503">Monooxygenase</keyword>
<evidence type="ECO:0000313" key="8">
    <source>
        <dbReference type="Proteomes" id="UP000298347"/>
    </source>
</evidence>
<name>A0A4Z0GUR5_9BACL</name>
<evidence type="ECO:0000256" key="4">
    <source>
        <dbReference type="PIRSR" id="PIRSR000331-2"/>
    </source>
</evidence>
<feature type="domain" description="HpaB/PvcC/4-BUDH C-terminal" evidence="5">
    <location>
        <begin position="278"/>
        <end position="475"/>
    </location>
</feature>
<dbReference type="OrthoDB" id="9785230at2"/>
<dbReference type="InterPro" id="IPR046373">
    <property type="entry name" value="Acyl-CoA_Oxase/DH_mid-dom_sf"/>
</dbReference>
<evidence type="ECO:0000256" key="2">
    <source>
        <dbReference type="ARBA" id="ARBA00022827"/>
    </source>
</evidence>
<keyword evidence="1" id="KW-0285">Flavoprotein</keyword>
<dbReference type="Pfam" id="PF03241">
    <property type="entry name" value="HpaB"/>
    <property type="match status" value="1"/>
</dbReference>
<reference evidence="7 8" key="1">
    <citation type="journal article" date="2015" name="Int. J. Syst. Evol. Microbiol.">
        <title>Sporolactobacillus shoreae sp. nov. and Sporolactobacillus spathodeae sp. nov., two spore-forming lactic acid bacteria isolated from tree barks in Thailand.</title>
        <authorList>
            <person name="Thamacharoensuk T."/>
            <person name="Kitahara M."/>
            <person name="Ohkuma M."/>
            <person name="Thongchul N."/>
            <person name="Tanasupawat S."/>
        </authorList>
    </citation>
    <scope>NUCLEOTIDE SEQUENCE [LARGE SCALE GENOMIC DNA]</scope>
    <source>
        <strain evidence="7 8">BK92</strain>
    </source>
</reference>
<feature type="domain" description="HpaB/PvcC/4-BUDH N-terminal" evidence="6">
    <location>
        <begin position="6"/>
        <end position="270"/>
    </location>
</feature>
<dbReference type="NCBIfam" id="TIGR02309">
    <property type="entry name" value="HpaB-1"/>
    <property type="match status" value="1"/>
</dbReference>
<gene>
    <name evidence="7" type="primary">hpaB</name>
    <name evidence="7" type="ORF">E4665_01880</name>
</gene>
<keyword evidence="3 7" id="KW-0560">Oxidoreductase</keyword>
<dbReference type="PIRSF" id="PIRSF000331">
    <property type="entry name" value="HpaA_HpaB"/>
    <property type="match status" value="1"/>
</dbReference>
<dbReference type="GO" id="GO:0016627">
    <property type="term" value="F:oxidoreductase activity, acting on the CH-CH group of donors"/>
    <property type="evidence" value="ECO:0007669"/>
    <property type="project" value="InterPro"/>
</dbReference>
<dbReference type="Pfam" id="PF11794">
    <property type="entry name" value="HpaB_N"/>
    <property type="match status" value="1"/>
</dbReference>
<protein>
    <submittedName>
        <fullName evidence="7">4-hydroxyphenylacetate 3-monooxygenase, oxygenase component</fullName>
        <ecNumber evidence="7">1.14.14.9</ecNumber>
    </submittedName>
</protein>
<dbReference type="InterPro" id="IPR009100">
    <property type="entry name" value="AcylCoA_DH/oxidase_NM_dom_sf"/>
</dbReference>
<dbReference type="GO" id="GO:0050660">
    <property type="term" value="F:flavin adenine dinucleotide binding"/>
    <property type="evidence" value="ECO:0007669"/>
    <property type="project" value="InterPro"/>
</dbReference>
<evidence type="ECO:0000256" key="1">
    <source>
        <dbReference type="ARBA" id="ARBA00022630"/>
    </source>
</evidence>
<sequence length="479" mass="54298">MACINGKTYLNRINSLQNNVWINGSKITGNISDHPSFSGAMKSQAKLYDMQYEKAYRDILTCRNPESGERYGTSYLEPKTKKDLAKRRRSFQIWARQSAGMMGRSPDYMNTVVMTFAACADLFGETRYSENMRQFYDFCKNSDISLTHTFIQPQVNRSSLYFENGGDAIAAKVIDKNDKGIVVHGARLLATQGGMTDEILVFPTGAFHFDEAYAYAFSIPSNTPGLKFLCRESLADGSRSYDHPLSSRFEEVDSIVVFDHVTVPWKRVFLNGNTEIATRLYTDSGFLPQQIHQVTSRNVVKTEFVLGVLQSLVDAINISEYQHVQSKIAEVIISLETLKALLTASEVHASVDPWGTMTPDRKPLMAAMNFFPKIYPRFIEIIQLIGASGLVSIPSEKDFASENGPDLRKYLQAADRDGYSKVQLFRLAWDLSMSGFAGRQELYERFFFGDPVRLASGLYRDYDRTKFVRQVEEFLNRKD</sequence>
<dbReference type="Gene3D" id="1.20.140.10">
    <property type="entry name" value="Butyryl-CoA Dehydrogenase, subunit A, domain 3"/>
    <property type="match status" value="1"/>
</dbReference>
<dbReference type="RefSeq" id="WP_135347092.1">
    <property type="nucleotide sequence ID" value="NZ_SRJD01000001.1"/>
</dbReference>
<feature type="binding site" evidence="4">
    <location>
        <position position="191"/>
    </location>
    <ligand>
        <name>FAD</name>
        <dbReference type="ChEBI" id="CHEBI:57692"/>
    </ligand>
</feature>
<dbReference type="PANTHER" id="PTHR36117">
    <property type="entry name" value="4-HYDROXYPHENYLACETATE 3-MONOOXYGENASE-RELATED"/>
    <property type="match status" value="1"/>
</dbReference>
<dbReference type="AlphaFoldDB" id="A0A4Z0GUR5"/>
<comment type="caution">
    <text evidence="7">The sequence shown here is derived from an EMBL/GenBank/DDBJ whole genome shotgun (WGS) entry which is preliminary data.</text>
</comment>
<evidence type="ECO:0000313" key="7">
    <source>
        <dbReference type="EMBL" id="TGB00448.1"/>
    </source>
</evidence>
<dbReference type="SUPFAM" id="SSF47203">
    <property type="entry name" value="Acyl-CoA dehydrogenase C-terminal domain-like"/>
    <property type="match status" value="1"/>
</dbReference>
<dbReference type="PANTHER" id="PTHR36117:SF3">
    <property type="entry name" value="4-HYDROXYPHENYLACETATE 3-MONOOXYGENASE-RELATED"/>
    <property type="match status" value="1"/>
</dbReference>
<organism evidence="7 8">
    <name type="scientific">Sporolactobacillus shoreae</name>
    <dbReference type="NCBI Taxonomy" id="1465501"/>
    <lineage>
        <taxon>Bacteria</taxon>
        <taxon>Bacillati</taxon>
        <taxon>Bacillota</taxon>
        <taxon>Bacilli</taxon>
        <taxon>Bacillales</taxon>
        <taxon>Sporolactobacillaceae</taxon>
        <taxon>Sporolactobacillus</taxon>
    </lineage>
</organism>
<dbReference type="InterPro" id="IPR004925">
    <property type="entry name" value="HpaB/PvcC/4-BUDH"/>
</dbReference>
<evidence type="ECO:0000256" key="3">
    <source>
        <dbReference type="ARBA" id="ARBA00023002"/>
    </source>
</evidence>
<evidence type="ECO:0000259" key="5">
    <source>
        <dbReference type="Pfam" id="PF03241"/>
    </source>
</evidence>
<proteinExistence type="predicted"/>
<keyword evidence="8" id="KW-1185">Reference proteome</keyword>
<dbReference type="InterPro" id="IPR024719">
    <property type="entry name" value="HpaB/PvcC/4-BUDH_C"/>
</dbReference>
<dbReference type="Gene3D" id="2.40.110.10">
    <property type="entry name" value="Butyryl-CoA Dehydrogenase, subunit A, domain 2"/>
    <property type="match status" value="1"/>
</dbReference>
<dbReference type="SUPFAM" id="SSF56645">
    <property type="entry name" value="Acyl-CoA dehydrogenase NM domain-like"/>
    <property type="match status" value="1"/>
</dbReference>
<keyword evidence="2 4" id="KW-0274">FAD</keyword>
<dbReference type="GO" id="GO:0010124">
    <property type="term" value="P:phenylacetate catabolic process"/>
    <property type="evidence" value="ECO:0007669"/>
    <property type="project" value="InterPro"/>
</dbReference>
<dbReference type="GO" id="GO:0052881">
    <property type="term" value="F:4-hydroxyphenylacetate 3-monooxygenase activity"/>
    <property type="evidence" value="ECO:0007669"/>
    <property type="project" value="UniProtKB-EC"/>
</dbReference>